<dbReference type="PANTHER" id="PTHR30294">
    <property type="entry name" value="MEMBRANE COMPONENT OF ABC TRANSPORTER YHHJ-RELATED"/>
    <property type="match status" value="1"/>
</dbReference>
<dbReference type="Pfam" id="PF12698">
    <property type="entry name" value="ABC2_membrane_3"/>
    <property type="match status" value="1"/>
</dbReference>
<dbReference type="Proteomes" id="UP000288716">
    <property type="component" value="Unassembled WGS sequence"/>
</dbReference>
<feature type="transmembrane region" description="Helical" evidence="8">
    <location>
        <begin position="213"/>
        <end position="236"/>
    </location>
</feature>
<dbReference type="InterPro" id="IPR051449">
    <property type="entry name" value="ABC-2_transporter_component"/>
</dbReference>
<feature type="transmembrane region" description="Helical" evidence="8">
    <location>
        <begin position="292"/>
        <end position="311"/>
    </location>
</feature>
<comment type="subcellular location">
    <subcellularLocation>
        <location evidence="1">Cell membrane</location>
        <topology evidence="1">Multi-pass membrane protein</topology>
    </subcellularLocation>
</comment>
<dbReference type="PRINTS" id="PR00164">
    <property type="entry name" value="ABC2TRNSPORT"/>
</dbReference>
<name>A0A443SNH6_9ACAR</name>
<evidence type="ECO:0000256" key="3">
    <source>
        <dbReference type="ARBA" id="ARBA00022448"/>
    </source>
</evidence>
<organism evidence="10 11">
    <name type="scientific">Leptotrombidium deliense</name>
    <dbReference type="NCBI Taxonomy" id="299467"/>
    <lineage>
        <taxon>Eukaryota</taxon>
        <taxon>Metazoa</taxon>
        <taxon>Ecdysozoa</taxon>
        <taxon>Arthropoda</taxon>
        <taxon>Chelicerata</taxon>
        <taxon>Arachnida</taxon>
        <taxon>Acari</taxon>
        <taxon>Acariformes</taxon>
        <taxon>Trombidiformes</taxon>
        <taxon>Prostigmata</taxon>
        <taxon>Anystina</taxon>
        <taxon>Parasitengona</taxon>
        <taxon>Trombiculoidea</taxon>
        <taxon>Trombiculidae</taxon>
        <taxon>Leptotrombidium</taxon>
    </lineage>
</organism>
<evidence type="ECO:0000256" key="1">
    <source>
        <dbReference type="ARBA" id="ARBA00004651"/>
    </source>
</evidence>
<dbReference type="AlphaFoldDB" id="A0A443SNH6"/>
<evidence type="ECO:0000313" key="11">
    <source>
        <dbReference type="Proteomes" id="UP000288716"/>
    </source>
</evidence>
<reference evidence="10 11" key="1">
    <citation type="journal article" date="2018" name="Gigascience">
        <title>Genomes of trombidid mites reveal novel predicted allergens and laterally-transferred genes associated with secondary metabolism.</title>
        <authorList>
            <person name="Dong X."/>
            <person name="Chaisiri K."/>
            <person name="Xia D."/>
            <person name="Armstrong S.D."/>
            <person name="Fang Y."/>
            <person name="Donnelly M.J."/>
            <person name="Kadowaki T."/>
            <person name="McGarry J.W."/>
            <person name="Darby A.C."/>
            <person name="Makepeace B.L."/>
        </authorList>
    </citation>
    <scope>NUCLEOTIDE SEQUENCE [LARGE SCALE GENOMIC DNA]</scope>
    <source>
        <strain evidence="10">UoL-UT</strain>
    </source>
</reference>
<protein>
    <submittedName>
        <fullName evidence="10">ABC transporter G family member 20-like protein</fullName>
    </submittedName>
</protein>
<feature type="transmembrane region" description="Helical" evidence="8">
    <location>
        <begin position="266"/>
        <end position="286"/>
    </location>
</feature>
<gene>
    <name evidence="10" type="ORF">B4U80_10939</name>
</gene>
<keyword evidence="5 8" id="KW-0812">Transmembrane</keyword>
<keyword evidence="7 8" id="KW-0472">Membrane</keyword>
<dbReference type="GO" id="GO:0043190">
    <property type="term" value="C:ATP-binding cassette (ABC) transporter complex"/>
    <property type="evidence" value="ECO:0007669"/>
    <property type="project" value="InterPro"/>
</dbReference>
<feature type="transmembrane region" description="Helical" evidence="8">
    <location>
        <begin position="381"/>
        <end position="404"/>
    </location>
</feature>
<evidence type="ECO:0000259" key="9">
    <source>
        <dbReference type="PROSITE" id="PS51012"/>
    </source>
</evidence>
<dbReference type="EMBL" id="NCKV01001080">
    <property type="protein sequence ID" value="RWS29078.1"/>
    <property type="molecule type" value="Genomic_DNA"/>
</dbReference>
<dbReference type="VEuPathDB" id="VectorBase:LDEU002965"/>
<keyword evidence="4" id="KW-1003">Cell membrane</keyword>
<keyword evidence="6 8" id="KW-1133">Transmembrane helix</keyword>
<keyword evidence="11" id="KW-1185">Reference proteome</keyword>
<comment type="caution">
    <text evidence="10">The sequence shown here is derived from an EMBL/GenBank/DDBJ whole genome shotgun (WGS) entry which is preliminary data.</text>
</comment>
<evidence type="ECO:0000256" key="4">
    <source>
        <dbReference type="ARBA" id="ARBA00022475"/>
    </source>
</evidence>
<feature type="transmembrane region" description="Helical" evidence="8">
    <location>
        <begin position="323"/>
        <end position="344"/>
    </location>
</feature>
<comment type="similarity">
    <text evidence="2">Belongs to the ABC-2 integral membrane protein family.</text>
</comment>
<sequence length="406" mass="45751">MTSITFQRSPLIEVNFNAHKWFSILFTVLWKITIQSVRQRGMLLLQLILPILTLTCFCFCVGRVPFDVPLAVVNEESPPDLSAIYLRNIDSHILKIQNYSDLQSARDAVLKSKAWAVLHIRANFSDSLIQRFDNIDETDDELIKAGQMTIHADLTNDVLSITLKRALDEAFKGFAVEVLELLEYNPKLLELPIQAYPIHGSLKKSNFFELQSFVIPGLLVILTYTFGFSGTMLLTMSEKNDKIYDRNVVGGVTSTHIVVGHLISRFMFMSFTSILLVFIALVFFNTPAKGSVFWAIILLFLQTIAGLTNGMMISSLCANIHMAVIVSNGVLLFIFIISGVLWSVESLPYWLRWFSYITPTTLPTQSLRSILARGLGISDLIVFEGFFVSIAYAIFFASISVFFFPH</sequence>
<dbReference type="STRING" id="299467.A0A443SNH6"/>
<accession>A0A443SNH6</accession>
<evidence type="ECO:0000313" key="10">
    <source>
        <dbReference type="EMBL" id="RWS29078.1"/>
    </source>
</evidence>
<evidence type="ECO:0000256" key="2">
    <source>
        <dbReference type="ARBA" id="ARBA00007783"/>
    </source>
</evidence>
<feature type="transmembrane region" description="Helical" evidence="8">
    <location>
        <begin position="43"/>
        <end position="66"/>
    </location>
</feature>
<dbReference type="OrthoDB" id="10255969at2759"/>
<dbReference type="GO" id="GO:0140359">
    <property type="term" value="F:ABC-type transporter activity"/>
    <property type="evidence" value="ECO:0007669"/>
    <property type="project" value="InterPro"/>
</dbReference>
<evidence type="ECO:0000256" key="8">
    <source>
        <dbReference type="SAM" id="Phobius"/>
    </source>
</evidence>
<evidence type="ECO:0000256" key="5">
    <source>
        <dbReference type="ARBA" id="ARBA00022692"/>
    </source>
</evidence>
<keyword evidence="3" id="KW-0813">Transport</keyword>
<evidence type="ECO:0000256" key="7">
    <source>
        <dbReference type="ARBA" id="ARBA00023136"/>
    </source>
</evidence>
<feature type="domain" description="ABC transmembrane type-2" evidence="9">
    <location>
        <begin position="178"/>
        <end position="405"/>
    </location>
</feature>
<dbReference type="InterPro" id="IPR000412">
    <property type="entry name" value="ABC_2_transport"/>
</dbReference>
<dbReference type="InterPro" id="IPR013525">
    <property type="entry name" value="ABC2_TM"/>
</dbReference>
<proteinExistence type="inferred from homology"/>
<dbReference type="PROSITE" id="PS51012">
    <property type="entry name" value="ABC_TM2"/>
    <property type="match status" value="1"/>
</dbReference>
<evidence type="ECO:0000256" key="6">
    <source>
        <dbReference type="ARBA" id="ARBA00022989"/>
    </source>
</evidence>
<dbReference type="PANTHER" id="PTHR30294:SF38">
    <property type="entry name" value="TRANSPORT PERMEASE PROTEIN"/>
    <property type="match status" value="1"/>
</dbReference>
<dbReference type="InterPro" id="IPR047817">
    <property type="entry name" value="ABC2_TM_bact-type"/>
</dbReference>